<evidence type="ECO:0000313" key="2">
    <source>
        <dbReference type="Proteomes" id="UP000519439"/>
    </source>
</evidence>
<keyword evidence="2" id="KW-1185">Reference proteome</keyword>
<protein>
    <recommendedName>
        <fullName evidence="3">Prepilin peptidase</fullName>
    </recommendedName>
</protein>
<gene>
    <name evidence="1" type="ORF">GGR34_003640</name>
</gene>
<dbReference type="EMBL" id="JACIDC010000017">
    <property type="protein sequence ID" value="MBB4041956.1"/>
    <property type="molecule type" value="Genomic_DNA"/>
</dbReference>
<evidence type="ECO:0000313" key="1">
    <source>
        <dbReference type="EMBL" id="MBB4041956.1"/>
    </source>
</evidence>
<organism evidence="1 2">
    <name type="scientific">Microvirga flocculans</name>
    <dbReference type="NCBI Taxonomy" id="217168"/>
    <lineage>
        <taxon>Bacteria</taxon>
        <taxon>Pseudomonadati</taxon>
        <taxon>Pseudomonadota</taxon>
        <taxon>Alphaproteobacteria</taxon>
        <taxon>Hyphomicrobiales</taxon>
        <taxon>Methylobacteriaceae</taxon>
        <taxon>Microvirga</taxon>
    </lineage>
</organism>
<dbReference type="InterPro" id="IPR004027">
    <property type="entry name" value="SEC_C_motif"/>
</dbReference>
<dbReference type="Proteomes" id="UP000519439">
    <property type="component" value="Unassembled WGS sequence"/>
</dbReference>
<accession>A0A7W6N9R7</accession>
<dbReference type="Pfam" id="PF02810">
    <property type="entry name" value="SEC-C"/>
    <property type="match status" value="1"/>
</dbReference>
<dbReference type="Gene3D" id="3.10.450.50">
    <property type="match status" value="1"/>
</dbReference>
<evidence type="ECO:0008006" key="3">
    <source>
        <dbReference type="Google" id="ProtNLM"/>
    </source>
</evidence>
<comment type="caution">
    <text evidence="1">The sequence shown here is derived from an EMBL/GenBank/DDBJ whole genome shotgun (WGS) entry which is preliminary data.</text>
</comment>
<dbReference type="SUPFAM" id="SSF103642">
    <property type="entry name" value="Sec-C motif"/>
    <property type="match status" value="1"/>
</dbReference>
<proteinExistence type="predicted"/>
<name>A0A7W6N9R7_9HYPH</name>
<dbReference type="AlphaFoldDB" id="A0A7W6N9R7"/>
<dbReference type="RefSeq" id="WP_161634679.1">
    <property type="nucleotide sequence ID" value="NZ_JACIDC010000017.1"/>
</dbReference>
<dbReference type="PANTHER" id="PTHR33747">
    <property type="entry name" value="UPF0225 PROTEIN SCO1677"/>
    <property type="match status" value="1"/>
</dbReference>
<sequence>MNNFQNHRSEQEVFEELGQVCTGPGFAHAVAFFCFRDNTIPMGDELTTEDVLASYTPDRLIRTEINTLIGLMLKEPLNLQLKDPQTIQNQLERADALLKELHSCLNAPLFNSLKTLSEASERGSEDPFANAAALREPIFYGGESAYDFQYRDLAPIKYKNDEEWLKRNKGFTIEEATSVFRAIADLQSEKLLNRLNSIRSEQPEKWSMLPAYSYDIAEICRSCQHDTKTVAAVLDAFAFPSETRNATFKSLSDFNAANAYPVIKHDNLYYVFQTYTLFEALYETPFFWMLKDKDYKAIAVKNRGLFTETFCYDRLKDVFGSNNVFQNVILRSSKGKDITDIDVLVRFAHIGIIVQAKSKRLSIEARKGNDGILRDDFKKGIQAAYNQGMICAQEIMYGKCHFYDQNNQKIEIADTFDKIFLIGVLCDHYPALTFQCNKLLEYSSSDAIPAPFITDIFNLELATEFLNTPLYFIDYINKRTKYYEKISISHEFTALSYHLKHNLWLEDGFDHIYLADDITSDLDVAVFSRRLGIGGARTPDGILTKFADKTIGKLIKSIETLKNRAPINLGLLLLSLNEECLSDINTAIEQLASLSRKDGRVHDATFWFENPSLGLTVHINDDEINDAAARLNAHCEMRKYLQKASGWYGLCLSSHDYAVRMGVELNYPWTLDPEVEERYKNVPKAAPGRSLREAMKAKHKKIGRNAPCICGSGLKYKKCCLPKR</sequence>
<reference evidence="1 2" key="1">
    <citation type="submission" date="2020-08" db="EMBL/GenBank/DDBJ databases">
        <title>Genomic Encyclopedia of Type Strains, Phase IV (KMG-IV): sequencing the most valuable type-strain genomes for metagenomic binning, comparative biology and taxonomic classification.</title>
        <authorList>
            <person name="Goeker M."/>
        </authorList>
    </citation>
    <scope>NUCLEOTIDE SEQUENCE [LARGE SCALE GENOMIC DNA]</scope>
    <source>
        <strain evidence="1 2">DSM 15743</strain>
    </source>
</reference>
<dbReference type="PANTHER" id="PTHR33747:SF1">
    <property type="entry name" value="ADENYLATE CYCLASE-ASSOCIATED CAP C-TERMINAL DOMAIN-CONTAINING PROTEIN"/>
    <property type="match status" value="1"/>
</dbReference>